<evidence type="ECO:0000313" key="2">
    <source>
        <dbReference type="EMBL" id="OME65778.1"/>
    </source>
</evidence>
<feature type="domain" description="DUF5301" evidence="1">
    <location>
        <begin position="39"/>
        <end position="111"/>
    </location>
</feature>
<name>A0A1R0ZAX6_9BACL</name>
<evidence type="ECO:0000259" key="1">
    <source>
        <dbReference type="Pfam" id="PF17225"/>
    </source>
</evidence>
<reference evidence="2 3" key="1">
    <citation type="submission" date="2016-11" db="EMBL/GenBank/DDBJ databases">
        <title>Paenibacillus species isolates.</title>
        <authorList>
            <person name="Beno S.M."/>
        </authorList>
    </citation>
    <scope>NUCLEOTIDE SEQUENCE [LARGE SCALE GENOMIC DNA]</scope>
    <source>
        <strain evidence="2 3">FSL H7-0443</strain>
    </source>
</reference>
<evidence type="ECO:0000313" key="3">
    <source>
        <dbReference type="Proteomes" id="UP000187425"/>
    </source>
</evidence>
<comment type="caution">
    <text evidence="2">The sequence shown here is derived from an EMBL/GenBank/DDBJ whole genome shotgun (WGS) entry which is preliminary data.</text>
</comment>
<dbReference type="InterPro" id="IPR033782">
    <property type="entry name" value="DUF5301"/>
</dbReference>
<dbReference type="Pfam" id="PF17225">
    <property type="entry name" value="DUF5301"/>
    <property type="match status" value="1"/>
</dbReference>
<dbReference type="OrthoDB" id="2655045at2"/>
<protein>
    <recommendedName>
        <fullName evidence="1">DUF5301 domain-containing protein</fullName>
    </recommendedName>
</protein>
<dbReference type="RefSeq" id="WP_076286210.1">
    <property type="nucleotide sequence ID" value="NZ_MPTW01000017.1"/>
</dbReference>
<sequence length="144" mass="16880">MKKSKLFLLFLIVINLLLYGVPLYHSYNSFQNLVLDRIDATQITSIRVLKSSNEQEIKVDDPKEIEKIIHEFSDVKLKRSDASERPADTYWIRIYVNKDQRFGMTLYGTDYLYFSDRSSNSKYHSGNFKITSKFDGESITSLFK</sequence>
<accession>A0A1R0ZAX6</accession>
<dbReference type="AlphaFoldDB" id="A0A1R0ZAX6"/>
<proteinExistence type="predicted"/>
<organism evidence="2 3">
    <name type="scientific">Paenibacillus odorifer</name>
    <dbReference type="NCBI Taxonomy" id="189426"/>
    <lineage>
        <taxon>Bacteria</taxon>
        <taxon>Bacillati</taxon>
        <taxon>Bacillota</taxon>
        <taxon>Bacilli</taxon>
        <taxon>Bacillales</taxon>
        <taxon>Paenibacillaceae</taxon>
        <taxon>Paenibacillus</taxon>
    </lineage>
</organism>
<dbReference type="EMBL" id="MPTW01000017">
    <property type="protein sequence ID" value="OME65778.1"/>
    <property type="molecule type" value="Genomic_DNA"/>
</dbReference>
<dbReference type="Proteomes" id="UP000187425">
    <property type="component" value="Unassembled WGS sequence"/>
</dbReference>
<gene>
    <name evidence="2" type="ORF">BSK65_23605</name>
</gene>